<reference evidence="1 4" key="2">
    <citation type="journal article" date="2020" name="Int. J. Med. Microbiol.">
        <title>Discovery of Paenibacillus larvae ERIC V: Phenotypic and genomic comparison to genotypes ERIC I-IV reveal different inventories of virulence factors which correlate with epidemiological prevalences of American Foulbrood.</title>
        <authorList>
            <person name="Beims H."/>
            <person name="Bunk B."/>
            <person name="Erler S."/>
            <person name="Mohr K.I."/>
            <person name="Sproer C."/>
            <person name="Pradella S."/>
            <person name="Gunther G."/>
            <person name="Rohde M."/>
            <person name="von der Ohe W."/>
            <person name="Steinert M."/>
        </authorList>
    </citation>
    <scope>NUCLEOTIDE SEQUENCE</scope>
    <source>
        <strain evidence="1">Eric_III</strain>
        <strain evidence="2">Eric_V</strain>
    </source>
</reference>
<sequence>MSVHPPATFPSIYTYMSIRAEENRPGFPVYLIMQVIPCFFQIICYNKEVFFIHRAENQTYRVIKMKRRYSTAQIDYLGAKERFLHTSKQADKKLAEMKEKGKEIGQDEMEEAIEKSGFHKAYNDLIQAENRLIEWSHFYIKNETEYKERKASFEQLFKEGKNQPESRSILVDMAMHLKYEG</sequence>
<evidence type="ECO:0000313" key="4">
    <source>
        <dbReference type="Proteomes" id="UP000464330"/>
    </source>
</evidence>
<dbReference type="Proteomes" id="UP000464330">
    <property type="component" value="Chromosome"/>
</dbReference>
<dbReference type="EMBL" id="CP019717">
    <property type="protein sequence ID" value="QHZ52974.1"/>
    <property type="molecule type" value="Genomic_DNA"/>
</dbReference>
<accession>A0A2L1U405</accession>
<evidence type="ECO:0000313" key="2">
    <source>
        <dbReference type="EMBL" id="QHZ52974.1"/>
    </source>
</evidence>
<evidence type="ECO:0000313" key="3">
    <source>
        <dbReference type="Proteomes" id="UP000239833"/>
    </source>
</evidence>
<evidence type="ECO:0000313" key="1">
    <source>
        <dbReference type="EMBL" id="AVF27646.1"/>
    </source>
</evidence>
<proteinExistence type="predicted"/>
<gene>
    <name evidence="1" type="ORF">ERICIII_03536</name>
    <name evidence="2" type="ORF">ERICV_03880</name>
</gene>
<accession>A0A6C0QW22</accession>
<dbReference type="Proteomes" id="UP000239833">
    <property type="component" value="Chromosome"/>
</dbReference>
<accession>A0A8B6WV78</accession>
<dbReference type="AlphaFoldDB" id="A0A2L1U405"/>
<name>A0A2L1U405_9BACL</name>
<dbReference type="EMBL" id="CP019655">
    <property type="protein sequence ID" value="AVF27646.1"/>
    <property type="molecule type" value="Genomic_DNA"/>
</dbReference>
<dbReference type="STRING" id="147375.BXP28_10130"/>
<organism evidence="1 3">
    <name type="scientific">Paenibacillus larvae subsp. larvae</name>
    <dbReference type="NCBI Taxonomy" id="147375"/>
    <lineage>
        <taxon>Bacteria</taxon>
        <taxon>Bacillati</taxon>
        <taxon>Bacillota</taxon>
        <taxon>Bacilli</taxon>
        <taxon>Bacillales</taxon>
        <taxon>Paenibacillaceae</taxon>
        <taxon>Paenibacillus</taxon>
    </lineage>
</organism>
<reference evidence="3" key="1">
    <citation type="submission" date="2017-02" db="EMBL/GenBank/DDBJ databases">
        <title>Delineation of Paenibacillus larvae strains originating from foulbrood outbreaks.</title>
        <authorList>
            <person name="Beims H."/>
            <person name="Bunk B."/>
            <person name="Sproeer C."/>
            <person name="Mohr K.I."/>
            <person name="Pradella S."/>
            <person name="Guenther G."/>
            <person name="Rohde M."/>
            <person name="von der Ohe W."/>
            <person name="Steinert M."/>
        </authorList>
    </citation>
    <scope>NUCLEOTIDE SEQUENCE [LARGE SCALE GENOMIC DNA]</scope>
    <source>
        <strain evidence="3">Eric_III</strain>
    </source>
</reference>
<protein>
    <submittedName>
        <fullName evidence="1">Uncharacterized protein</fullName>
    </submittedName>
</protein>